<evidence type="ECO:0000313" key="2">
    <source>
        <dbReference type="Proteomes" id="UP001046870"/>
    </source>
</evidence>
<accession>A0A9D3QFP5</accession>
<reference evidence="1" key="1">
    <citation type="submission" date="2021-01" db="EMBL/GenBank/DDBJ databases">
        <authorList>
            <person name="Zahm M."/>
            <person name="Roques C."/>
            <person name="Cabau C."/>
            <person name="Klopp C."/>
            <person name="Donnadieu C."/>
            <person name="Jouanno E."/>
            <person name="Lampietro C."/>
            <person name="Louis A."/>
            <person name="Herpin A."/>
            <person name="Echchiki A."/>
            <person name="Berthelot C."/>
            <person name="Parey E."/>
            <person name="Roest-Crollius H."/>
            <person name="Braasch I."/>
            <person name="Postlethwait J."/>
            <person name="Bobe J."/>
            <person name="Montfort J."/>
            <person name="Bouchez O."/>
            <person name="Begum T."/>
            <person name="Mejri S."/>
            <person name="Adams A."/>
            <person name="Chen W.-J."/>
            <person name="Guiguen Y."/>
        </authorList>
    </citation>
    <scope>NUCLEOTIDE SEQUENCE</scope>
    <source>
        <strain evidence="1">YG-15Mar2019-1</strain>
        <tissue evidence="1">Brain</tissue>
    </source>
</reference>
<dbReference type="AlphaFoldDB" id="A0A9D3QFP5"/>
<gene>
    <name evidence="1" type="ORF">MATL_G00034780</name>
</gene>
<organism evidence="1 2">
    <name type="scientific">Megalops atlanticus</name>
    <name type="common">Tarpon</name>
    <name type="synonym">Clupea gigantea</name>
    <dbReference type="NCBI Taxonomy" id="7932"/>
    <lineage>
        <taxon>Eukaryota</taxon>
        <taxon>Metazoa</taxon>
        <taxon>Chordata</taxon>
        <taxon>Craniata</taxon>
        <taxon>Vertebrata</taxon>
        <taxon>Euteleostomi</taxon>
        <taxon>Actinopterygii</taxon>
        <taxon>Neopterygii</taxon>
        <taxon>Teleostei</taxon>
        <taxon>Elopiformes</taxon>
        <taxon>Megalopidae</taxon>
        <taxon>Megalops</taxon>
    </lineage>
</organism>
<protein>
    <recommendedName>
        <fullName evidence="3">Prolactin-releasing peptide</fullName>
    </recommendedName>
</protein>
<name>A0A9D3QFP5_MEGAT</name>
<dbReference type="InterPro" id="IPR026194">
    <property type="entry name" value="PrRP"/>
</dbReference>
<dbReference type="OrthoDB" id="8587277at2759"/>
<dbReference type="PANTHER" id="PTHR17206:SF0">
    <property type="entry name" value="PRRP PROTEIN"/>
    <property type="match status" value="1"/>
</dbReference>
<dbReference type="GO" id="GO:0005179">
    <property type="term" value="F:hormone activity"/>
    <property type="evidence" value="ECO:0007669"/>
    <property type="project" value="InterPro"/>
</dbReference>
<keyword evidence="2" id="KW-1185">Reference proteome</keyword>
<dbReference type="PANTHER" id="PTHR17206">
    <property type="entry name" value="PROLACTIN-RELEASING PEPTIDE"/>
    <property type="match status" value="1"/>
</dbReference>
<proteinExistence type="predicted"/>
<dbReference type="EMBL" id="JAFDVH010000002">
    <property type="protein sequence ID" value="KAG7488507.1"/>
    <property type="molecule type" value="Genomic_DNA"/>
</dbReference>
<comment type="caution">
    <text evidence="1">The sequence shown here is derived from an EMBL/GenBank/DDBJ whole genome shotgun (WGS) entry which is preliminary data.</text>
</comment>
<evidence type="ECO:0008006" key="3">
    <source>
        <dbReference type="Google" id="ProtNLM"/>
    </source>
</evidence>
<dbReference type="Pfam" id="PF15172">
    <property type="entry name" value="Prolactin_RP"/>
    <property type="match status" value="1"/>
</dbReference>
<evidence type="ECO:0000313" key="1">
    <source>
        <dbReference type="EMBL" id="KAG7488507.1"/>
    </source>
</evidence>
<sequence>MDRAGYISSYRCKPLYGETEKQKKDLATRQLLGLKTLATFTRLSALVPIYNAACQMLLILSASMICAHGTTLEDDLHIVHNLDNRSPEIDPFWYVGRGVRPIGRFGKRQSSSSLRPAVSHLELLLHSLRDKDVQSLGKILAGEDYDRLP</sequence>
<dbReference type="Proteomes" id="UP001046870">
    <property type="component" value="Chromosome 2"/>
</dbReference>